<organism evidence="1">
    <name type="scientific">termite gut metagenome</name>
    <dbReference type="NCBI Taxonomy" id="433724"/>
    <lineage>
        <taxon>unclassified sequences</taxon>
        <taxon>metagenomes</taxon>
        <taxon>organismal metagenomes</taxon>
    </lineage>
</organism>
<protein>
    <submittedName>
        <fullName evidence="1">Uncharacterized protein</fullName>
    </submittedName>
</protein>
<proteinExistence type="predicted"/>
<feature type="non-terminal residue" evidence="1">
    <location>
        <position position="65"/>
    </location>
</feature>
<sequence length="65" mass="7266">MRELMRKRGDFKKYPRRKADFFLKLLHLPCQGAFLMSPLSGCFSLCDVSLRCRLSGGNANNGAAA</sequence>
<evidence type="ECO:0000313" key="1">
    <source>
        <dbReference type="EMBL" id="KAA6314269.1"/>
    </source>
</evidence>
<comment type="caution">
    <text evidence="1">The sequence shown here is derived from an EMBL/GenBank/DDBJ whole genome shotgun (WGS) entry which is preliminary data.</text>
</comment>
<name>A0A5J4PZW3_9ZZZZ</name>
<dbReference type="EMBL" id="SNRY01005720">
    <property type="protein sequence ID" value="KAA6314269.1"/>
    <property type="molecule type" value="Genomic_DNA"/>
</dbReference>
<dbReference type="AlphaFoldDB" id="A0A5J4PZW3"/>
<reference evidence="1" key="1">
    <citation type="submission" date="2019-03" db="EMBL/GenBank/DDBJ databases">
        <title>Single cell metagenomics reveals metabolic interactions within the superorganism composed of flagellate Streblomastix strix and complex community of Bacteroidetes bacteria on its surface.</title>
        <authorList>
            <person name="Treitli S.C."/>
            <person name="Kolisko M."/>
            <person name="Husnik F."/>
            <person name="Keeling P."/>
            <person name="Hampl V."/>
        </authorList>
    </citation>
    <scope>NUCLEOTIDE SEQUENCE</scope>
    <source>
        <strain evidence="1">STM</strain>
    </source>
</reference>
<accession>A0A5J4PZW3</accession>
<gene>
    <name evidence="1" type="ORF">EZS27_035094</name>
</gene>